<accession>A0ABT7UZW9</accession>
<keyword evidence="5 10" id="KW-1133">Transmembrane helix</keyword>
<evidence type="ECO:0000256" key="6">
    <source>
        <dbReference type="ARBA" id="ARBA00023098"/>
    </source>
</evidence>
<dbReference type="RefSeq" id="WP_289575984.1">
    <property type="nucleotide sequence ID" value="NZ_JAUDDW010000047.1"/>
</dbReference>
<evidence type="ECO:0000256" key="9">
    <source>
        <dbReference type="ARBA" id="ARBA00023264"/>
    </source>
</evidence>
<keyword evidence="2 10" id="KW-0444">Lipid biosynthesis</keyword>
<comment type="function">
    <text evidence="10">Catalyzes the transfer of an acyl group from acyl-phosphate (acyl-PO(4)) to glycerol-3-phosphate (G3P) to form lysophosphatidic acid (LPA). This enzyme utilizes acyl-phosphate as fatty acyl donor, but not acyl-CoA or acyl-ACP.</text>
</comment>
<evidence type="ECO:0000256" key="1">
    <source>
        <dbReference type="ARBA" id="ARBA00022475"/>
    </source>
</evidence>
<comment type="catalytic activity">
    <reaction evidence="10">
        <text>an acyl phosphate + sn-glycerol 3-phosphate = a 1-acyl-sn-glycero-3-phosphate + phosphate</text>
        <dbReference type="Rhea" id="RHEA:34075"/>
        <dbReference type="ChEBI" id="CHEBI:43474"/>
        <dbReference type="ChEBI" id="CHEBI:57597"/>
        <dbReference type="ChEBI" id="CHEBI:57970"/>
        <dbReference type="ChEBI" id="CHEBI:59918"/>
        <dbReference type="EC" id="2.3.1.275"/>
    </reaction>
</comment>
<evidence type="ECO:0000256" key="10">
    <source>
        <dbReference type="HAMAP-Rule" id="MF_01043"/>
    </source>
</evidence>
<dbReference type="PANTHER" id="PTHR30309:SF0">
    <property type="entry name" value="GLYCEROL-3-PHOSPHATE ACYLTRANSFERASE-RELATED"/>
    <property type="match status" value="1"/>
</dbReference>
<dbReference type="NCBIfam" id="TIGR00023">
    <property type="entry name" value="glycerol-3-phosphate 1-O-acyltransferase PlsY"/>
    <property type="match status" value="1"/>
</dbReference>
<dbReference type="InterPro" id="IPR003811">
    <property type="entry name" value="G3P_acylTferase_PlsY"/>
</dbReference>
<keyword evidence="8 10" id="KW-0594">Phospholipid biosynthesis</keyword>
<keyword evidence="7 10" id="KW-0472">Membrane</keyword>
<comment type="subunit">
    <text evidence="10">Probably interacts with PlsX.</text>
</comment>
<dbReference type="PANTHER" id="PTHR30309">
    <property type="entry name" value="INNER MEMBRANE PROTEIN YGIH"/>
    <property type="match status" value="1"/>
</dbReference>
<feature type="transmembrane region" description="Helical" evidence="10">
    <location>
        <begin position="162"/>
        <end position="178"/>
    </location>
</feature>
<keyword evidence="1 10" id="KW-1003">Cell membrane</keyword>
<comment type="similarity">
    <text evidence="10">Belongs to the PlsY family.</text>
</comment>
<keyword evidence="11" id="KW-0012">Acyltransferase</keyword>
<evidence type="ECO:0000256" key="5">
    <source>
        <dbReference type="ARBA" id="ARBA00022989"/>
    </source>
</evidence>
<protein>
    <recommendedName>
        <fullName evidence="10">Glycerol-3-phosphate acyltransferase</fullName>
    </recommendedName>
    <alternativeName>
        <fullName evidence="10">Acyl-PO4 G3P acyltransferase</fullName>
    </alternativeName>
    <alternativeName>
        <fullName evidence="10">Acyl-phosphate--glycerol-3-phosphate acyltransferase</fullName>
    </alternativeName>
    <alternativeName>
        <fullName evidence="10">G3P acyltransferase</fullName>
        <shortName evidence="10">GPAT</shortName>
        <ecNumber evidence="10">2.3.1.275</ecNumber>
    </alternativeName>
    <alternativeName>
        <fullName evidence="10">Lysophosphatidic acid synthase</fullName>
        <shortName evidence="10">LPA synthase</shortName>
    </alternativeName>
</protein>
<dbReference type="Proteomes" id="UP001529343">
    <property type="component" value="Unassembled WGS sequence"/>
</dbReference>
<dbReference type="HAMAP" id="MF_01043">
    <property type="entry name" value="PlsY"/>
    <property type="match status" value="1"/>
</dbReference>
<dbReference type="GO" id="GO:0004366">
    <property type="term" value="F:glycerol-3-phosphate O-acyltransferase activity"/>
    <property type="evidence" value="ECO:0007669"/>
    <property type="project" value="UniProtKB-EC"/>
</dbReference>
<reference evidence="12" key="1">
    <citation type="submission" date="2023-06" db="EMBL/GenBank/DDBJ databases">
        <title>Identification and characterization of horizontal gene transfer across gut microbiota members of farm animals based on homology search.</title>
        <authorList>
            <person name="Zeman M."/>
            <person name="Kubasova T."/>
            <person name="Jahodarova E."/>
            <person name="Nykrynova M."/>
            <person name="Rychlik I."/>
        </authorList>
    </citation>
    <scope>NUCLEOTIDE SEQUENCE [LARGE SCALE GENOMIC DNA]</scope>
    <source>
        <strain evidence="12">161_Gplus</strain>
    </source>
</reference>
<evidence type="ECO:0000313" key="12">
    <source>
        <dbReference type="Proteomes" id="UP001529343"/>
    </source>
</evidence>
<proteinExistence type="inferred from homology"/>
<keyword evidence="4 10" id="KW-0812">Transmembrane</keyword>
<comment type="caution">
    <text evidence="11">The sequence shown here is derived from an EMBL/GenBank/DDBJ whole genome shotgun (WGS) entry which is preliminary data.</text>
</comment>
<evidence type="ECO:0000256" key="3">
    <source>
        <dbReference type="ARBA" id="ARBA00022679"/>
    </source>
</evidence>
<dbReference type="EC" id="2.3.1.275" evidence="10"/>
<dbReference type="EMBL" id="JAUDDW010000047">
    <property type="protein sequence ID" value="MDM8267252.1"/>
    <property type="molecule type" value="Genomic_DNA"/>
</dbReference>
<keyword evidence="3 10" id="KW-0808">Transferase</keyword>
<evidence type="ECO:0000256" key="4">
    <source>
        <dbReference type="ARBA" id="ARBA00022692"/>
    </source>
</evidence>
<comment type="pathway">
    <text evidence="10">Lipid metabolism; phospholipid metabolism.</text>
</comment>
<keyword evidence="12" id="KW-1185">Reference proteome</keyword>
<feature type="transmembrane region" description="Helical" evidence="10">
    <location>
        <begin position="123"/>
        <end position="156"/>
    </location>
</feature>
<dbReference type="SMART" id="SM01207">
    <property type="entry name" value="G3P_acyltransf"/>
    <property type="match status" value="1"/>
</dbReference>
<evidence type="ECO:0000313" key="11">
    <source>
        <dbReference type="EMBL" id="MDM8267252.1"/>
    </source>
</evidence>
<evidence type="ECO:0000256" key="8">
    <source>
        <dbReference type="ARBA" id="ARBA00023209"/>
    </source>
</evidence>
<evidence type="ECO:0000256" key="2">
    <source>
        <dbReference type="ARBA" id="ARBA00022516"/>
    </source>
</evidence>
<feature type="transmembrane region" description="Helical" evidence="10">
    <location>
        <begin position="6"/>
        <end position="25"/>
    </location>
</feature>
<keyword evidence="6 10" id="KW-0443">Lipid metabolism</keyword>
<comment type="subcellular location">
    <subcellularLocation>
        <location evidence="10">Cell membrane</location>
        <topology evidence="10">Multi-pass membrane protein</topology>
    </subcellularLocation>
</comment>
<evidence type="ECO:0000256" key="7">
    <source>
        <dbReference type="ARBA" id="ARBA00023136"/>
    </source>
</evidence>
<dbReference type="Pfam" id="PF02660">
    <property type="entry name" value="G3P_acyltransf"/>
    <property type="match status" value="1"/>
</dbReference>
<keyword evidence="9 10" id="KW-1208">Phospholipid metabolism</keyword>
<gene>
    <name evidence="10 11" type="primary">plsY</name>
    <name evidence="11" type="ORF">QUW44_08975</name>
</gene>
<comment type="caution">
    <text evidence="10">Lacks conserved residue(s) required for the propagation of feature annotation.</text>
</comment>
<organism evidence="11 12">
    <name type="scientific">Limosilactobacillus pontis</name>
    <dbReference type="NCBI Taxonomy" id="35787"/>
    <lineage>
        <taxon>Bacteria</taxon>
        <taxon>Bacillati</taxon>
        <taxon>Bacillota</taxon>
        <taxon>Bacilli</taxon>
        <taxon>Lactobacillales</taxon>
        <taxon>Lactobacillaceae</taxon>
        <taxon>Limosilactobacillus</taxon>
    </lineage>
</organism>
<sequence length="210" mass="22571">MTFKIIVMIIVAYLLGSIPSGLWIGKFFYHKDIRQLGSGNIGTTNTFRTLGPKAGVVVLVIDILKGTLAACQPYFWGVSASVNPLLIGIFASLGHTVSIFDHFHGGKAVATSAGILLAYNPPLFGVACLIFIGTLLLTSMASVASIIGITSVFIIALCEHDWILSLVAGILTAVVLNRHKSNIKRILAGKESMVDFGLGHYLRQHHQNNK</sequence>
<name>A0ABT7UZW9_9LACO</name>